<keyword evidence="2" id="KW-1185">Reference proteome</keyword>
<dbReference type="RefSeq" id="WP_315880295.1">
    <property type="nucleotide sequence ID" value="NZ_JAWCTQ010000038.1"/>
</dbReference>
<dbReference type="Proteomes" id="UP001250181">
    <property type="component" value="Unassembled WGS sequence"/>
</dbReference>
<name>A0ABU3QR63_9ACTN</name>
<proteinExistence type="predicted"/>
<sequence length="160" mass="17343">MTHPPRTACLLDWHADAPYGLTVLGVPADRLTEAEEKAASALAGRPLPASWQGADPALRRRLVAACRPVPTTGLWHVSDDRPVTDERLARRDCLRALAAEWPGAEPLPADRTARLPGLTALVRLAALVCRMPPEAELDPDEDLLDVFDTYTVGGIPDDRV</sequence>
<evidence type="ECO:0008006" key="3">
    <source>
        <dbReference type="Google" id="ProtNLM"/>
    </source>
</evidence>
<reference evidence="1 2" key="1">
    <citation type="submission" date="2023-09" db="EMBL/GenBank/DDBJ databases">
        <title>Streptomyces sp. nov.: A antagonism against Alternaria gaisen Producing Streptochlin, Isolated from Tamarix root soil.</title>
        <authorList>
            <person name="Chen Y."/>
        </authorList>
    </citation>
    <scope>NUCLEOTIDE SEQUENCE [LARGE SCALE GENOMIC DNA]</scope>
    <source>
        <strain evidence="1 2">TRM76323</strain>
    </source>
</reference>
<dbReference type="EMBL" id="JAWCTQ010000038">
    <property type="protein sequence ID" value="MDT9685250.1"/>
    <property type="molecule type" value="Genomic_DNA"/>
</dbReference>
<comment type="caution">
    <text evidence="1">The sequence shown here is derived from an EMBL/GenBank/DDBJ whole genome shotgun (WGS) entry which is preliminary data.</text>
</comment>
<evidence type="ECO:0000313" key="2">
    <source>
        <dbReference type="Proteomes" id="UP001250181"/>
    </source>
</evidence>
<gene>
    <name evidence="1" type="ORF">RND61_24770</name>
</gene>
<evidence type="ECO:0000313" key="1">
    <source>
        <dbReference type="EMBL" id="MDT9685250.1"/>
    </source>
</evidence>
<protein>
    <recommendedName>
        <fullName evidence="3">TetR family transcriptional regulator</fullName>
    </recommendedName>
</protein>
<accession>A0ABU3QR63</accession>
<organism evidence="1 2">
    <name type="scientific">Streptomyces tamarix</name>
    <dbReference type="NCBI Taxonomy" id="3078565"/>
    <lineage>
        <taxon>Bacteria</taxon>
        <taxon>Bacillati</taxon>
        <taxon>Actinomycetota</taxon>
        <taxon>Actinomycetes</taxon>
        <taxon>Kitasatosporales</taxon>
        <taxon>Streptomycetaceae</taxon>
        <taxon>Streptomyces</taxon>
    </lineage>
</organism>